<gene>
    <name evidence="2" type="ORF">JJQ90_00140</name>
</gene>
<comment type="caution">
    <text evidence="2">The sequence shown here is derived from an EMBL/GenBank/DDBJ whole genome shotgun (WGS) entry which is preliminary data.</text>
</comment>
<dbReference type="GO" id="GO:0005524">
    <property type="term" value="F:ATP binding"/>
    <property type="evidence" value="ECO:0007669"/>
    <property type="project" value="UniProtKB-KW"/>
</dbReference>
<reference evidence="2 3" key="1">
    <citation type="submission" date="2021-01" db="EMBL/GenBank/DDBJ databases">
        <title>Roseomonas sp. nov, a bacterium isolated from an oil production mixture in Yumen Oilfield.</title>
        <authorList>
            <person name="Wu D."/>
        </authorList>
    </citation>
    <scope>NUCLEOTIDE SEQUENCE [LARGE SCALE GENOMIC DNA]</scope>
    <source>
        <strain evidence="2 3">ROY-5-3</strain>
    </source>
</reference>
<accession>A0ABS6H095</accession>
<dbReference type="InterPro" id="IPR052922">
    <property type="entry name" value="Cytidylate_Kinase-2"/>
</dbReference>
<evidence type="ECO:0000259" key="1">
    <source>
        <dbReference type="Pfam" id="PF00005"/>
    </source>
</evidence>
<sequence>MRSLEAMSETILQGRRIAVIGNSGAGKSTLARTLSLRLGIPHIELDALNWQPGWRALSLEEPETWSRLVAQAVDREDWVTDGNYSKGAQPHILPRATDVIWLDYSRAVIMARVLRRSFLRALSGWELWPGTGNREDFRRWLRKDHPIRWSWDTYRSASARRAQIFAGPALDHARKHRLHTPSETRRWLARLGCAG</sequence>
<keyword evidence="2" id="KW-0067">ATP-binding</keyword>
<dbReference type="InterPro" id="IPR003439">
    <property type="entry name" value="ABC_transporter-like_ATP-bd"/>
</dbReference>
<keyword evidence="2" id="KW-0547">Nucleotide-binding</keyword>
<keyword evidence="3" id="KW-1185">Reference proteome</keyword>
<proteinExistence type="predicted"/>
<protein>
    <submittedName>
        <fullName evidence="2">ATP-binding cassette domain-containing protein</fullName>
    </submittedName>
</protein>
<evidence type="ECO:0000313" key="3">
    <source>
        <dbReference type="Proteomes" id="UP000689967"/>
    </source>
</evidence>
<dbReference type="Proteomes" id="UP000689967">
    <property type="component" value="Unassembled WGS sequence"/>
</dbReference>
<dbReference type="Pfam" id="PF00005">
    <property type="entry name" value="ABC_tran"/>
    <property type="match status" value="1"/>
</dbReference>
<dbReference type="PANTHER" id="PTHR37816">
    <property type="entry name" value="YALI0E33011P"/>
    <property type="match status" value="1"/>
</dbReference>
<dbReference type="PANTHER" id="PTHR37816:SF1">
    <property type="entry name" value="TOXIN"/>
    <property type="match status" value="1"/>
</dbReference>
<dbReference type="EMBL" id="JAERQM010000001">
    <property type="protein sequence ID" value="MBU8542088.1"/>
    <property type="molecule type" value="Genomic_DNA"/>
</dbReference>
<feature type="domain" description="ABC transporter" evidence="1">
    <location>
        <begin position="5"/>
        <end position="36"/>
    </location>
</feature>
<organism evidence="2 3">
    <name type="scientific">Falsiroseomonas oleicola</name>
    <dbReference type="NCBI Taxonomy" id="2801474"/>
    <lineage>
        <taxon>Bacteria</taxon>
        <taxon>Pseudomonadati</taxon>
        <taxon>Pseudomonadota</taxon>
        <taxon>Alphaproteobacteria</taxon>
        <taxon>Acetobacterales</taxon>
        <taxon>Roseomonadaceae</taxon>
        <taxon>Falsiroseomonas</taxon>
    </lineage>
</organism>
<evidence type="ECO:0000313" key="2">
    <source>
        <dbReference type="EMBL" id="MBU8542088.1"/>
    </source>
</evidence>
<name>A0ABS6H095_9PROT</name>